<dbReference type="CDD" id="cd00093">
    <property type="entry name" value="HTH_XRE"/>
    <property type="match status" value="1"/>
</dbReference>
<evidence type="ECO:0000259" key="3">
    <source>
        <dbReference type="PROSITE" id="PS50943"/>
    </source>
</evidence>
<keyword evidence="5" id="KW-1185">Reference proteome</keyword>
<dbReference type="SMART" id="SM00530">
    <property type="entry name" value="HTH_XRE"/>
    <property type="match status" value="1"/>
</dbReference>
<evidence type="ECO:0000256" key="1">
    <source>
        <dbReference type="ARBA" id="ARBA00023125"/>
    </source>
</evidence>
<dbReference type="GO" id="GO:0003700">
    <property type="term" value="F:DNA-binding transcription factor activity"/>
    <property type="evidence" value="ECO:0007669"/>
    <property type="project" value="TreeGrafter"/>
</dbReference>
<dbReference type="Pfam" id="PF01381">
    <property type="entry name" value="HTH_3"/>
    <property type="match status" value="1"/>
</dbReference>
<feature type="domain" description="HTH cro/C1-type" evidence="3">
    <location>
        <begin position="15"/>
        <end position="69"/>
    </location>
</feature>
<keyword evidence="2" id="KW-0175">Coiled coil</keyword>
<name>G0EL73_BRAIP</name>
<dbReference type="EMBL" id="CP002874">
    <property type="protein sequence ID" value="AEM21451.1"/>
    <property type="molecule type" value="Genomic_DNA"/>
</dbReference>
<dbReference type="InterPro" id="IPR001387">
    <property type="entry name" value="Cro/C1-type_HTH"/>
</dbReference>
<dbReference type="PROSITE" id="PS50943">
    <property type="entry name" value="HTH_CROC1"/>
    <property type="match status" value="1"/>
</dbReference>
<dbReference type="GO" id="GO:0005829">
    <property type="term" value="C:cytosol"/>
    <property type="evidence" value="ECO:0007669"/>
    <property type="project" value="TreeGrafter"/>
</dbReference>
<gene>
    <name evidence="4" type="ordered locus">Bint_0826</name>
</gene>
<organism evidence="4 5">
    <name type="scientific">Brachyspira intermedia (strain ATCC 51140 / PWS/A)</name>
    <name type="common">Serpulina intermedia</name>
    <dbReference type="NCBI Taxonomy" id="1045858"/>
    <lineage>
        <taxon>Bacteria</taxon>
        <taxon>Pseudomonadati</taxon>
        <taxon>Spirochaetota</taxon>
        <taxon>Spirochaetia</taxon>
        <taxon>Brachyspirales</taxon>
        <taxon>Brachyspiraceae</taxon>
        <taxon>Brachyspira</taxon>
    </lineage>
</organism>
<protein>
    <submittedName>
        <fullName evidence="4">Transcriptional regulator, XRE family</fullName>
    </submittedName>
</protein>
<dbReference type="PANTHER" id="PTHR46797:SF1">
    <property type="entry name" value="METHYLPHOSPHONATE SYNTHASE"/>
    <property type="match status" value="1"/>
</dbReference>
<proteinExistence type="predicted"/>
<dbReference type="SUPFAM" id="SSF47413">
    <property type="entry name" value="lambda repressor-like DNA-binding domains"/>
    <property type="match status" value="1"/>
</dbReference>
<dbReference type="Gene3D" id="1.10.260.40">
    <property type="entry name" value="lambda repressor-like DNA-binding domains"/>
    <property type="match status" value="1"/>
</dbReference>
<evidence type="ECO:0000313" key="4">
    <source>
        <dbReference type="EMBL" id="AEM21451.1"/>
    </source>
</evidence>
<dbReference type="KEGG" id="bip:Bint_0826"/>
<dbReference type="InterPro" id="IPR050807">
    <property type="entry name" value="TransReg_Diox_bact_type"/>
</dbReference>
<dbReference type="PANTHER" id="PTHR46797">
    <property type="entry name" value="HTH-TYPE TRANSCRIPTIONAL REGULATOR"/>
    <property type="match status" value="1"/>
</dbReference>
<sequence>MMDTEVVLKNLGQNIRELRKNKKMTIDELAEKSSLSGKYLQGVEVGNRNISIKNLNKICKALETSPDILLNMKPYNLKTSEEKIFAISEKLKKFEENKLDFIGNMIDHLNNIIKNEEKTNNILNHLILNSHPQ</sequence>
<accession>G0EL73</accession>
<dbReference type="AlphaFoldDB" id="G0EL73"/>
<dbReference type="InterPro" id="IPR010982">
    <property type="entry name" value="Lambda_DNA-bd_dom_sf"/>
</dbReference>
<reference evidence="4 5" key="1">
    <citation type="journal article" date="2011" name="BMC Genomics">
        <title>Complete genome sequence of Brachyspira intermedia reveals unique genomic features in Brachyspira species and phage-mediated horizontal gene transfer.</title>
        <authorList>
            <person name="Hafstrom T."/>
            <person name="Jansson D.S."/>
            <person name="Segerman B."/>
        </authorList>
    </citation>
    <scope>NUCLEOTIDE SEQUENCE [LARGE SCALE GENOMIC DNA]</scope>
    <source>
        <strain evidence="5">ATCC 51140 / PWS/A</strain>
    </source>
</reference>
<keyword evidence="1" id="KW-0238">DNA-binding</keyword>
<dbReference type="RefSeq" id="WP_014487291.1">
    <property type="nucleotide sequence ID" value="NC_017243.1"/>
</dbReference>
<dbReference type="GO" id="GO:0003677">
    <property type="term" value="F:DNA binding"/>
    <property type="evidence" value="ECO:0007669"/>
    <property type="project" value="UniProtKB-KW"/>
</dbReference>
<dbReference type="eggNOG" id="COG1396">
    <property type="taxonomic scope" value="Bacteria"/>
</dbReference>
<evidence type="ECO:0000313" key="5">
    <source>
        <dbReference type="Proteomes" id="UP000008522"/>
    </source>
</evidence>
<evidence type="ECO:0000256" key="2">
    <source>
        <dbReference type="SAM" id="Coils"/>
    </source>
</evidence>
<feature type="coiled-coil region" evidence="2">
    <location>
        <begin position="1"/>
        <end position="28"/>
    </location>
</feature>
<dbReference type="Proteomes" id="UP000008522">
    <property type="component" value="Chromosome"/>
</dbReference>
<dbReference type="HOGENOM" id="CLU_066192_17_5_12"/>
<dbReference type="GeneID" id="44969377"/>
<dbReference type="PATRIC" id="fig|1045858.4.peg.826"/>